<reference evidence="3" key="1">
    <citation type="journal article" date="2019" name="Gigascience">
        <title>De novo genome assembly of the endangered Acer yangbiense, a plant species with extremely small populations endemic to Yunnan Province, China.</title>
        <authorList>
            <person name="Yang J."/>
            <person name="Wariss H.M."/>
            <person name="Tao L."/>
            <person name="Zhang R."/>
            <person name="Yun Q."/>
            <person name="Hollingsworth P."/>
            <person name="Dao Z."/>
            <person name="Luo G."/>
            <person name="Guo H."/>
            <person name="Ma Y."/>
            <person name="Sun W."/>
        </authorList>
    </citation>
    <scope>NUCLEOTIDE SEQUENCE [LARGE SCALE GENOMIC DNA]</scope>
    <source>
        <strain evidence="3">cv. br00</strain>
    </source>
</reference>
<sequence length="281" mass="31400">MLKGLDPRQLEHDGKKAKPDCKRTEHGSSPGQIQAARQPSTTSSDIMVAARQVGNSQLNVTNGENEDDGQRYMKLRDGLLAQKINLYVKTKIKMDDMQGINETFMNMGASYTASKNSPALEELFPPKGSPNFVYSIESGRERTERHALSEELNKPILLTYLVYLYPLSSLPSTTILGENEDVFMVFKGNFIFLNMFCSVERMEEKRFPNTHDGASMTLGEWIVNCNYISRLSQAVLFAAMGPQLETIFLVQSHDEVMATDQAAIYDSTAKWCGRGSQGLFA</sequence>
<feature type="compositionally biased region" description="Basic and acidic residues" evidence="1">
    <location>
        <begin position="1"/>
        <end position="26"/>
    </location>
</feature>
<feature type="region of interest" description="Disordered" evidence="1">
    <location>
        <begin position="1"/>
        <end position="43"/>
    </location>
</feature>
<proteinExistence type="predicted"/>
<name>A0A5N5JZX5_9ROSI</name>
<protein>
    <submittedName>
        <fullName evidence="2">Uncharacterized protein</fullName>
    </submittedName>
</protein>
<evidence type="ECO:0000313" key="3">
    <source>
        <dbReference type="Proteomes" id="UP000326939"/>
    </source>
</evidence>
<evidence type="ECO:0000313" key="2">
    <source>
        <dbReference type="EMBL" id="KAB5520417.1"/>
    </source>
</evidence>
<dbReference type="AlphaFoldDB" id="A0A5N5JZX5"/>
<comment type="caution">
    <text evidence="2">The sequence shown here is derived from an EMBL/GenBank/DDBJ whole genome shotgun (WGS) entry which is preliminary data.</text>
</comment>
<organism evidence="2 3">
    <name type="scientific">Salix brachista</name>
    <dbReference type="NCBI Taxonomy" id="2182728"/>
    <lineage>
        <taxon>Eukaryota</taxon>
        <taxon>Viridiplantae</taxon>
        <taxon>Streptophyta</taxon>
        <taxon>Embryophyta</taxon>
        <taxon>Tracheophyta</taxon>
        <taxon>Spermatophyta</taxon>
        <taxon>Magnoliopsida</taxon>
        <taxon>eudicotyledons</taxon>
        <taxon>Gunneridae</taxon>
        <taxon>Pentapetalae</taxon>
        <taxon>rosids</taxon>
        <taxon>fabids</taxon>
        <taxon>Malpighiales</taxon>
        <taxon>Salicaceae</taxon>
        <taxon>Saliceae</taxon>
        <taxon>Salix</taxon>
    </lineage>
</organism>
<evidence type="ECO:0000256" key="1">
    <source>
        <dbReference type="SAM" id="MobiDB-lite"/>
    </source>
</evidence>
<feature type="compositionally biased region" description="Polar residues" evidence="1">
    <location>
        <begin position="27"/>
        <end position="43"/>
    </location>
</feature>
<keyword evidence="3" id="KW-1185">Reference proteome</keyword>
<accession>A0A5N5JZX5</accession>
<dbReference type="Proteomes" id="UP000326939">
    <property type="component" value="Chromosome 16"/>
</dbReference>
<dbReference type="EMBL" id="VDCV01000016">
    <property type="protein sequence ID" value="KAB5520417.1"/>
    <property type="molecule type" value="Genomic_DNA"/>
</dbReference>
<gene>
    <name evidence="2" type="ORF">DKX38_024736</name>
</gene>